<dbReference type="Pfam" id="PF25342">
    <property type="entry name" value="GT_PLOD"/>
    <property type="match status" value="1"/>
</dbReference>
<evidence type="ECO:0000259" key="2">
    <source>
        <dbReference type="Pfam" id="PF25342"/>
    </source>
</evidence>
<dbReference type="Proteomes" id="UP001444071">
    <property type="component" value="Unassembled WGS sequence"/>
</dbReference>
<dbReference type="PANTHER" id="PTHR10730">
    <property type="entry name" value="PROCOLLAGEN-LYSINE,2-OXOGLUTARATE 5-DIOXYGENASE/GLYCOSYLTRANSFERASE 25 FAMILY MEMBER"/>
    <property type="match status" value="1"/>
</dbReference>
<dbReference type="EMBL" id="JAHRIM010081450">
    <property type="protein sequence ID" value="MEQ2275338.1"/>
    <property type="molecule type" value="Genomic_DNA"/>
</dbReference>
<feature type="chain" id="PRO_5046435574" evidence="1">
    <location>
        <begin position="20"/>
        <end position="115"/>
    </location>
</feature>
<gene>
    <name evidence="3" type="primary">PLOD2_1</name>
    <name evidence="3" type="ORF">XENORESO_002222</name>
</gene>
<proteinExistence type="predicted"/>
<name>A0ABV0X2J0_9TELE</name>
<protein>
    <submittedName>
        <fullName evidence="3">Procollagen-lysine,2-oxoglutarate 5-dioxygenase 2</fullName>
    </submittedName>
</protein>
<dbReference type="InterPro" id="IPR057589">
    <property type="entry name" value="GT_PLOD"/>
</dbReference>
<evidence type="ECO:0000313" key="3">
    <source>
        <dbReference type="EMBL" id="MEQ2275338.1"/>
    </source>
</evidence>
<keyword evidence="4" id="KW-1185">Reference proteome</keyword>
<feature type="domain" description="PLOD1-3-like GT" evidence="2">
    <location>
        <begin position="34"/>
        <end position="111"/>
    </location>
</feature>
<reference evidence="3 4" key="1">
    <citation type="submission" date="2021-06" db="EMBL/GenBank/DDBJ databases">
        <authorList>
            <person name="Palmer J.M."/>
        </authorList>
    </citation>
    <scope>NUCLEOTIDE SEQUENCE [LARGE SCALE GENOMIC DNA]</scope>
    <source>
        <strain evidence="3 4">XR_2019</strain>
        <tissue evidence="3">Muscle</tissue>
    </source>
</reference>
<evidence type="ECO:0000313" key="4">
    <source>
        <dbReference type="Proteomes" id="UP001444071"/>
    </source>
</evidence>
<sequence length="115" mass="12805">MEYLRFCLVLSCCMKLVSSIFSSNTPQAPASIPKEKLLVLTVATEETDGFHRFMQTANYFNYTVTVLGMGETWKGGDVGRSIGGGQKVRLLKEAMENLADQEDLVILFVDSLIYL</sequence>
<dbReference type="InterPro" id="IPR050757">
    <property type="entry name" value="Collagen_mod_GT25"/>
</dbReference>
<keyword evidence="1" id="KW-0732">Signal</keyword>
<evidence type="ECO:0000256" key="1">
    <source>
        <dbReference type="SAM" id="SignalP"/>
    </source>
</evidence>
<accession>A0ABV0X2J0</accession>
<dbReference type="PANTHER" id="PTHR10730:SF6">
    <property type="entry name" value="PROCOLLAGEN-LYSINE,2-OXOGLUTARATE 5-DIOXYGENASE 2"/>
    <property type="match status" value="1"/>
</dbReference>
<organism evidence="3 4">
    <name type="scientific">Xenotaenia resolanae</name>
    <dbReference type="NCBI Taxonomy" id="208358"/>
    <lineage>
        <taxon>Eukaryota</taxon>
        <taxon>Metazoa</taxon>
        <taxon>Chordata</taxon>
        <taxon>Craniata</taxon>
        <taxon>Vertebrata</taxon>
        <taxon>Euteleostomi</taxon>
        <taxon>Actinopterygii</taxon>
        <taxon>Neopterygii</taxon>
        <taxon>Teleostei</taxon>
        <taxon>Neoteleostei</taxon>
        <taxon>Acanthomorphata</taxon>
        <taxon>Ovalentaria</taxon>
        <taxon>Atherinomorphae</taxon>
        <taxon>Cyprinodontiformes</taxon>
        <taxon>Goodeidae</taxon>
        <taxon>Xenotaenia</taxon>
    </lineage>
</organism>
<comment type="caution">
    <text evidence="3">The sequence shown here is derived from an EMBL/GenBank/DDBJ whole genome shotgun (WGS) entry which is preliminary data.</text>
</comment>
<feature type="signal peptide" evidence="1">
    <location>
        <begin position="1"/>
        <end position="19"/>
    </location>
</feature>